<proteinExistence type="predicted"/>
<evidence type="ECO:0000313" key="3">
    <source>
        <dbReference type="EMBL" id="CAH1243212.1"/>
    </source>
</evidence>
<feature type="compositionally biased region" description="Pro residues" evidence="1">
    <location>
        <begin position="186"/>
        <end position="195"/>
    </location>
</feature>
<keyword evidence="2" id="KW-0472">Membrane</keyword>
<reference evidence="3" key="1">
    <citation type="submission" date="2022-01" db="EMBL/GenBank/DDBJ databases">
        <authorList>
            <person name="Braso-Vives M."/>
        </authorList>
    </citation>
    <scope>NUCLEOTIDE SEQUENCE</scope>
</reference>
<evidence type="ECO:0000256" key="2">
    <source>
        <dbReference type="SAM" id="Phobius"/>
    </source>
</evidence>
<keyword evidence="2" id="KW-1133">Transmembrane helix</keyword>
<evidence type="ECO:0000256" key="1">
    <source>
        <dbReference type="SAM" id="MobiDB-lite"/>
    </source>
</evidence>
<feature type="transmembrane region" description="Helical" evidence="2">
    <location>
        <begin position="72"/>
        <end position="95"/>
    </location>
</feature>
<protein>
    <submittedName>
        <fullName evidence="3">Hypp7060 protein</fullName>
    </submittedName>
</protein>
<name>A0A8K0E672_BRALA</name>
<evidence type="ECO:0000313" key="4">
    <source>
        <dbReference type="Proteomes" id="UP000838412"/>
    </source>
</evidence>
<keyword evidence="4" id="KW-1185">Reference proteome</keyword>
<dbReference type="EMBL" id="OV696698">
    <property type="protein sequence ID" value="CAH1243212.1"/>
    <property type="molecule type" value="Genomic_DNA"/>
</dbReference>
<accession>A0A8K0E672</accession>
<gene>
    <name evidence="3" type="primary">Hypp7060</name>
    <name evidence="3" type="ORF">BLAG_LOCUS6283</name>
</gene>
<organism evidence="3 4">
    <name type="scientific">Branchiostoma lanceolatum</name>
    <name type="common">Common lancelet</name>
    <name type="synonym">Amphioxus lanceolatum</name>
    <dbReference type="NCBI Taxonomy" id="7740"/>
    <lineage>
        <taxon>Eukaryota</taxon>
        <taxon>Metazoa</taxon>
        <taxon>Chordata</taxon>
        <taxon>Cephalochordata</taxon>
        <taxon>Leptocardii</taxon>
        <taxon>Amphioxiformes</taxon>
        <taxon>Branchiostomatidae</taxon>
        <taxon>Branchiostoma</taxon>
    </lineage>
</organism>
<dbReference type="Proteomes" id="UP000838412">
    <property type="component" value="Chromosome 13"/>
</dbReference>
<feature type="region of interest" description="Disordered" evidence="1">
    <location>
        <begin position="179"/>
        <end position="205"/>
    </location>
</feature>
<dbReference type="OrthoDB" id="10440919at2759"/>
<feature type="compositionally biased region" description="Basic and acidic residues" evidence="1">
    <location>
        <begin position="256"/>
        <end position="279"/>
    </location>
</feature>
<sequence>MGRLTVAARALPTPADQRVAPPVDVPLATVSALPHVPMTGALHPPLVYSQTERAPLSQIDHPASQALSTADAVSILCVATIVPILGIAFILYPCFRDGVLEWRLKLDQKKRGQQSRRQTADLDMTPTCTADALRLKNVSNPDIADVEWAFVSPGNHEALLVDVWNCSDDTTLRAQRRLKDEKSPCPSVPVHPPDTPITQSRSEFPSPLSPDFLWRSMFPYAETFRRLEPPEWRSHQPQNDMASSDEKVHVFGFSEKQTDDDPFKGLKSDDVAHGRGKGSEKRRRQFYSVTSSGGSGDGSKTPSPVWVRRRSVVVIESTKVDASSDSDTIGDRSALGTGWNSTGSGTDTLKTLCQRNRTSSAEKNDPCSVTSSTESVSSGHVIHVCADVHVHVSSSSSGSNVDRVGATGFS</sequence>
<feature type="region of interest" description="Disordered" evidence="1">
    <location>
        <begin position="254"/>
        <end position="304"/>
    </location>
</feature>
<dbReference type="AlphaFoldDB" id="A0A8K0E672"/>
<keyword evidence="2" id="KW-0812">Transmembrane</keyword>